<dbReference type="AlphaFoldDB" id="A0A1F5DQ87"/>
<sequence>MSLAINTTTPEGMVLAADSRQSYRNRKKMARIGSDSASKVFQINDRIGVAITGLAFLQEEGVLKNVSKFIDQFKYEVDTSELTVDEVAKKLHYLFNKKYNWQEQLEKLPIQIENDLKNQGLEVLEKPKIENHVVKFRFKDRNGNINDGAGSVDPIVIMVAGYDHSGSHSVYVCNIPGEIENHRDSKEKNKEYGANWIGQTDVVTRIILGFDNRIGNIKFVKEAMDSQGKDAINKQLRNLEYAINWGTMTLQDAVDFCTLAIKTTSAIQKFSDGIAADPGDMPGVGGEVDLAVITPDKGFVWINKKGIQIDDKTVDLEAISDLPKEKIKPKRSNK</sequence>
<organism evidence="1 2">
    <name type="scientific">Candidatus Berkelbacteria bacterium RBG_13_40_8</name>
    <dbReference type="NCBI Taxonomy" id="1797467"/>
    <lineage>
        <taxon>Bacteria</taxon>
        <taxon>Candidatus Berkelbacteria</taxon>
    </lineage>
</organism>
<gene>
    <name evidence="1" type="ORF">A2V71_00770</name>
</gene>
<evidence type="ECO:0000313" key="2">
    <source>
        <dbReference type="Proteomes" id="UP000178764"/>
    </source>
</evidence>
<dbReference type="Gene3D" id="3.60.20.10">
    <property type="entry name" value="Glutamine Phosphoribosylpyrophosphate, subunit 1, domain 1"/>
    <property type="match status" value="1"/>
</dbReference>
<reference evidence="1 2" key="1">
    <citation type="journal article" date="2016" name="Nat. Commun.">
        <title>Thousands of microbial genomes shed light on interconnected biogeochemical processes in an aquifer system.</title>
        <authorList>
            <person name="Anantharaman K."/>
            <person name="Brown C.T."/>
            <person name="Hug L.A."/>
            <person name="Sharon I."/>
            <person name="Castelle C.J."/>
            <person name="Probst A.J."/>
            <person name="Thomas B.C."/>
            <person name="Singh A."/>
            <person name="Wilkins M.J."/>
            <person name="Karaoz U."/>
            <person name="Brodie E.L."/>
            <person name="Williams K.H."/>
            <person name="Hubbard S.S."/>
            <person name="Banfield J.F."/>
        </authorList>
    </citation>
    <scope>NUCLEOTIDE SEQUENCE [LARGE SCALE GENOMIC DNA]</scope>
</reference>
<dbReference type="SUPFAM" id="SSF56235">
    <property type="entry name" value="N-terminal nucleophile aminohydrolases (Ntn hydrolases)"/>
    <property type="match status" value="1"/>
</dbReference>
<proteinExistence type="predicted"/>
<accession>A0A1F5DQ87</accession>
<dbReference type="Proteomes" id="UP000178764">
    <property type="component" value="Unassembled WGS sequence"/>
</dbReference>
<protein>
    <submittedName>
        <fullName evidence="1">Uncharacterized protein</fullName>
    </submittedName>
</protein>
<name>A0A1F5DQ87_9BACT</name>
<dbReference type="EMBL" id="MEZT01000003">
    <property type="protein sequence ID" value="OGD57338.1"/>
    <property type="molecule type" value="Genomic_DNA"/>
</dbReference>
<evidence type="ECO:0000313" key="1">
    <source>
        <dbReference type="EMBL" id="OGD57338.1"/>
    </source>
</evidence>
<comment type="caution">
    <text evidence="1">The sequence shown here is derived from an EMBL/GenBank/DDBJ whole genome shotgun (WGS) entry which is preliminary data.</text>
</comment>
<dbReference type="InterPro" id="IPR029055">
    <property type="entry name" value="Ntn_hydrolases_N"/>
</dbReference>